<reference evidence="1" key="1">
    <citation type="journal article" date="2021" name="Environ. Microbiol.">
        <title>Gene family expansions and transcriptome signatures uncover fungal adaptations to wood decay.</title>
        <authorList>
            <person name="Hage H."/>
            <person name="Miyauchi S."/>
            <person name="Viragh M."/>
            <person name="Drula E."/>
            <person name="Min B."/>
            <person name="Chaduli D."/>
            <person name="Navarro D."/>
            <person name="Favel A."/>
            <person name="Norest M."/>
            <person name="Lesage-Meessen L."/>
            <person name="Balint B."/>
            <person name="Merenyi Z."/>
            <person name="de Eugenio L."/>
            <person name="Morin E."/>
            <person name="Martinez A.T."/>
            <person name="Baldrian P."/>
            <person name="Stursova M."/>
            <person name="Martinez M.J."/>
            <person name="Novotny C."/>
            <person name="Magnuson J.K."/>
            <person name="Spatafora J.W."/>
            <person name="Maurice S."/>
            <person name="Pangilinan J."/>
            <person name="Andreopoulos W."/>
            <person name="LaButti K."/>
            <person name="Hundley H."/>
            <person name="Na H."/>
            <person name="Kuo A."/>
            <person name="Barry K."/>
            <person name="Lipzen A."/>
            <person name="Henrissat B."/>
            <person name="Riley R."/>
            <person name="Ahrendt S."/>
            <person name="Nagy L.G."/>
            <person name="Grigoriev I.V."/>
            <person name="Martin F."/>
            <person name="Rosso M.N."/>
        </authorList>
    </citation>
    <scope>NUCLEOTIDE SEQUENCE</scope>
    <source>
        <strain evidence="1">CBS 384.51</strain>
    </source>
</reference>
<name>A0ACB8U1E6_9APHY</name>
<proteinExistence type="predicted"/>
<accession>A0ACB8U1E6</accession>
<gene>
    <name evidence="1" type="ORF">BDY19DRAFT_951999</name>
</gene>
<comment type="caution">
    <text evidence="1">The sequence shown here is derived from an EMBL/GenBank/DDBJ whole genome shotgun (WGS) entry which is preliminary data.</text>
</comment>
<keyword evidence="2" id="KW-1185">Reference proteome</keyword>
<protein>
    <submittedName>
        <fullName evidence="1">Uncharacterized protein</fullName>
    </submittedName>
</protein>
<dbReference type="Proteomes" id="UP001055072">
    <property type="component" value="Unassembled WGS sequence"/>
</dbReference>
<dbReference type="EMBL" id="MU274915">
    <property type="protein sequence ID" value="KAI0088095.1"/>
    <property type="molecule type" value="Genomic_DNA"/>
</dbReference>
<sequence length="615" mass="69439">MSTLRNSNDIERPQHARVPKQTLYTCKVTFLKVDDVPVADLNDLSCDPYLQVTLSEDPPRDPSHPQLLKYRTRTCRRTLNPQFNEHWIVGGIPESGFLLSLELRDEDPGNYDDDLGKTVLRIPNEGEGKLVEGWKSGDREYKVHKRSGRIKTTLFTWVARTLTRGNIGHHVRLWIKVEVLGRSENQEDTRFYTVGPHRYTRHFSPLIGWLMGSSHSPDNGDRLPGSRVKPTAFVANRIQLAGPVPAALRHRYVNFAPFVKAMFSRSGIRGVLLHHALHKQHLEIYKWDKNVVWGVIDEDGGDVQKPGDEERQRGKGREEHTASTKDTIRNGGAAQSNISSHPDEPAAANHVQSKEERCELPSDSIALARQFLRMTSFGTHGRIFTYVIMLDGEWRFTETGEQLAIKFLSKHTMHSDVAIEIAYSGEFFVRPLRRHKHQAPRSSDERHAAESDHGEAEDANDGTHDEVGLDEDHPPDDPAIYELVIDNDSGTYRPRADLLPTLHSYLSRNLGALGKITCIQAFDDRLKRWKEKRKELKKRESKKAAKLATRSSLGSSATSSVSSLDSADASDRVQDVTVGDVQMAVEESARGRDTDRQVRDEKEQVTDNGPVTKQQ</sequence>
<organism evidence="1 2">
    <name type="scientific">Irpex rosettiformis</name>
    <dbReference type="NCBI Taxonomy" id="378272"/>
    <lineage>
        <taxon>Eukaryota</taxon>
        <taxon>Fungi</taxon>
        <taxon>Dikarya</taxon>
        <taxon>Basidiomycota</taxon>
        <taxon>Agaricomycotina</taxon>
        <taxon>Agaricomycetes</taxon>
        <taxon>Polyporales</taxon>
        <taxon>Irpicaceae</taxon>
        <taxon>Irpex</taxon>
    </lineage>
</organism>
<evidence type="ECO:0000313" key="1">
    <source>
        <dbReference type="EMBL" id="KAI0088095.1"/>
    </source>
</evidence>
<evidence type="ECO:0000313" key="2">
    <source>
        <dbReference type="Proteomes" id="UP001055072"/>
    </source>
</evidence>